<dbReference type="RefSeq" id="WP_004570071.1">
    <property type="nucleotide sequence ID" value="NZ_CH724148.1"/>
</dbReference>
<dbReference type="PANTHER" id="PTHR11092">
    <property type="entry name" value="SUGAR NUCLEOTIDE EPIMERASE RELATED"/>
    <property type="match status" value="1"/>
</dbReference>
<dbReference type="EMBL" id="AAOG01000002">
    <property type="protein sequence ID" value="EAR12403.1"/>
    <property type="molecule type" value="Genomic_DNA"/>
</dbReference>
<dbReference type="Pfam" id="PF08338">
    <property type="entry name" value="DUF1731"/>
    <property type="match status" value="1"/>
</dbReference>
<evidence type="ECO:0000259" key="3">
    <source>
        <dbReference type="Pfam" id="PF08338"/>
    </source>
</evidence>
<dbReference type="STRING" id="313594.PI23P_07255"/>
<protein>
    <recommendedName>
        <fullName evidence="6">TIGR01777 family protein</fullName>
    </recommendedName>
</protein>
<dbReference type="Pfam" id="PF01370">
    <property type="entry name" value="Epimerase"/>
    <property type="match status" value="1"/>
</dbReference>
<keyword evidence="5" id="KW-1185">Reference proteome</keyword>
<evidence type="ECO:0000313" key="4">
    <source>
        <dbReference type="EMBL" id="EAR12403.1"/>
    </source>
</evidence>
<dbReference type="Gene3D" id="3.40.50.720">
    <property type="entry name" value="NAD(P)-binding Rossmann-like Domain"/>
    <property type="match status" value="1"/>
</dbReference>
<dbReference type="eggNOG" id="COG1090">
    <property type="taxonomic scope" value="Bacteria"/>
</dbReference>
<dbReference type="OrthoDB" id="9801773at2"/>
<dbReference type="NCBIfam" id="TIGR01777">
    <property type="entry name" value="yfcH"/>
    <property type="match status" value="1"/>
</dbReference>
<name>A4BZ10_9FLAO</name>
<evidence type="ECO:0000256" key="1">
    <source>
        <dbReference type="ARBA" id="ARBA00009353"/>
    </source>
</evidence>
<dbReference type="SUPFAM" id="SSF51735">
    <property type="entry name" value="NAD(P)-binding Rossmann-fold domains"/>
    <property type="match status" value="1"/>
</dbReference>
<organism evidence="4 5">
    <name type="scientific">Polaribacter irgensii 23-P</name>
    <dbReference type="NCBI Taxonomy" id="313594"/>
    <lineage>
        <taxon>Bacteria</taxon>
        <taxon>Pseudomonadati</taxon>
        <taxon>Bacteroidota</taxon>
        <taxon>Flavobacteriia</taxon>
        <taxon>Flavobacteriales</taxon>
        <taxon>Flavobacteriaceae</taxon>
    </lineage>
</organism>
<dbReference type="InterPro" id="IPR036291">
    <property type="entry name" value="NAD(P)-bd_dom_sf"/>
</dbReference>
<dbReference type="AlphaFoldDB" id="A4BZ10"/>
<gene>
    <name evidence="4" type="ORF">PI23P_07255</name>
</gene>
<dbReference type="PANTHER" id="PTHR11092:SF0">
    <property type="entry name" value="EPIMERASE FAMILY PROTEIN SDR39U1"/>
    <property type="match status" value="1"/>
</dbReference>
<evidence type="ECO:0008006" key="6">
    <source>
        <dbReference type="Google" id="ProtNLM"/>
    </source>
</evidence>
<comment type="similarity">
    <text evidence="1">Belongs to the NAD(P)-dependent epimerase/dehydratase family. SDR39U1 subfamily.</text>
</comment>
<dbReference type="InterPro" id="IPR010099">
    <property type="entry name" value="SDR39U1"/>
</dbReference>
<dbReference type="Proteomes" id="UP000003053">
    <property type="component" value="Unassembled WGS sequence"/>
</dbReference>
<feature type="domain" description="DUF1731" evidence="3">
    <location>
        <begin position="245"/>
        <end position="291"/>
    </location>
</feature>
<comment type="caution">
    <text evidence="4">The sequence shown here is derived from an EMBL/GenBank/DDBJ whole genome shotgun (WGS) entry which is preliminary data.</text>
</comment>
<evidence type="ECO:0000259" key="2">
    <source>
        <dbReference type="Pfam" id="PF01370"/>
    </source>
</evidence>
<feature type="domain" description="NAD-dependent epimerase/dehydratase" evidence="2">
    <location>
        <begin position="4"/>
        <end position="126"/>
    </location>
</feature>
<accession>A4BZ10</accession>
<proteinExistence type="inferred from homology"/>
<reference evidence="4 5" key="1">
    <citation type="submission" date="2006-02" db="EMBL/GenBank/DDBJ databases">
        <authorList>
            <person name="Murray A."/>
            <person name="Staley J."/>
            <person name="Ferriera S."/>
            <person name="Johnson J."/>
            <person name="Kravitz S."/>
            <person name="Halpern A."/>
            <person name="Remington K."/>
            <person name="Beeson K."/>
            <person name="Tran B."/>
            <person name="Rogers Y.-H."/>
            <person name="Friedman R."/>
            <person name="Venter J.C."/>
        </authorList>
    </citation>
    <scope>NUCLEOTIDE SEQUENCE [LARGE SCALE GENOMIC DNA]</scope>
    <source>
        <strain evidence="4 5">23-P</strain>
    </source>
</reference>
<dbReference type="InterPro" id="IPR013549">
    <property type="entry name" value="DUF1731"/>
</dbReference>
<evidence type="ECO:0000313" key="5">
    <source>
        <dbReference type="Proteomes" id="UP000003053"/>
    </source>
</evidence>
<dbReference type="HOGENOM" id="CLU_047373_0_3_10"/>
<sequence length="292" mass="32164">MANILITGGTGLVGTRLTRLLLERKHKVRVLSRSPALENEFKWDVSKGFIAEEALENVDYIIHLAGAGIADKRWTKDRKKILIDSRVKTANLLFQKIKERNIVLKGFISSSGSNYYGATTTDRIHQEASPVGTDFLGVVCQQWEAAANQFLKLDIPVTILRTGVVLSKKGGALEKMKTPVISPLGSGKQFMPWIHIDDLCALYIKTVEENIVGIYNAVAPEHANSTAFSKTLANVLKRVYVPIAVPGFLLKLVFGELAIILLEGSRLSSEKIGKKGFVFKYGTLKLALKSLL</sequence>
<dbReference type="InterPro" id="IPR001509">
    <property type="entry name" value="Epimerase_deHydtase"/>
</dbReference>